<dbReference type="RefSeq" id="WP_328375097.1">
    <property type="nucleotide sequence ID" value="NZ_CP107936.1"/>
</dbReference>
<evidence type="ECO:0000256" key="1">
    <source>
        <dbReference type="SAM" id="MobiDB-lite"/>
    </source>
</evidence>
<sequence length="236" mass="25889">MTNEKSFKTRVRTRMEKTGESYTTARRHLINKATEPATEPSPAPSPAPAAAQTERIADDLIRARTGRGWAEWFALLDAAAGTERTHTQIARHLVTEHDVPGWWSQTITVGYEQARGLRAPGQQRDGGFSAAASRTVAVPAARLYEAFADETARAGWLPDIEVRVRTTTAPRSFRADWAGGPTRIVVGFDAVGESKARVSVLHEKLTGAEQAAELKAYWRERLAALKALLESNGDNR</sequence>
<dbReference type="Gene3D" id="3.30.530.20">
    <property type="match status" value="1"/>
</dbReference>
<dbReference type="EMBL" id="CP107941">
    <property type="protein sequence ID" value="WUI85020.1"/>
    <property type="molecule type" value="Genomic_DNA"/>
</dbReference>
<feature type="region of interest" description="Disordered" evidence="1">
    <location>
        <begin position="1"/>
        <end position="52"/>
    </location>
</feature>
<keyword evidence="3" id="KW-1185">Reference proteome</keyword>
<dbReference type="InterPro" id="IPR023393">
    <property type="entry name" value="START-like_dom_sf"/>
</dbReference>
<accession>A0ABZ1PMX3</accession>
<organism evidence="2 3">
    <name type="scientific">Micromonospora zamorensis</name>
    <dbReference type="NCBI Taxonomy" id="709883"/>
    <lineage>
        <taxon>Bacteria</taxon>
        <taxon>Bacillati</taxon>
        <taxon>Actinomycetota</taxon>
        <taxon>Actinomycetes</taxon>
        <taxon>Micromonosporales</taxon>
        <taxon>Micromonosporaceae</taxon>
        <taxon>Micromonospora</taxon>
    </lineage>
</organism>
<evidence type="ECO:0000313" key="3">
    <source>
        <dbReference type="Proteomes" id="UP001346877"/>
    </source>
</evidence>
<evidence type="ECO:0000313" key="2">
    <source>
        <dbReference type="EMBL" id="WUI85020.1"/>
    </source>
</evidence>
<protein>
    <submittedName>
        <fullName evidence="2">DUF4287 domain-containing protein</fullName>
    </submittedName>
</protein>
<dbReference type="Proteomes" id="UP001346877">
    <property type="component" value="Chromosome"/>
</dbReference>
<proteinExistence type="predicted"/>
<name>A0ABZ1PMX3_9ACTN</name>
<gene>
    <name evidence="2" type="ORF">OG375_12135</name>
</gene>
<reference evidence="2 3" key="1">
    <citation type="submission" date="2022-10" db="EMBL/GenBank/DDBJ databases">
        <title>The complete genomes of actinobacterial strains from the NBC collection.</title>
        <authorList>
            <person name="Joergensen T.S."/>
            <person name="Alvarez Arevalo M."/>
            <person name="Sterndorff E.B."/>
            <person name="Faurdal D."/>
            <person name="Vuksanovic O."/>
            <person name="Mourched A.-S."/>
            <person name="Charusanti P."/>
            <person name="Shaw S."/>
            <person name="Blin K."/>
            <person name="Weber T."/>
        </authorList>
    </citation>
    <scope>NUCLEOTIDE SEQUENCE [LARGE SCALE GENOMIC DNA]</scope>
    <source>
        <strain evidence="2 3">NBC_00396</strain>
    </source>
</reference>
<dbReference type="SUPFAM" id="SSF55961">
    <property type="entry name" value="Bet v1-like"/>
    <property type="match status" value="1"/>
</dbReference>